<name>A0ABY9RJG8_9BURK</name>
<dbReference type="RefSeq" id="WP_309481709.1">
    <property type="nucleotide sequence ID" value="NZ_CP133720.1"/>
</dbReference>
<protein>
    <submittedName>
        <fullName evidence="2">Anti-sigma factor</fullName>
    </submittedName>
</protein>
<sequence>MNIQHNRRLQEKLAAEYVLGTLRGGARRRFQTWLQNDAHLQQMVRDWEQRLMPMVEFAKASSPRESVWHSIATRIQTVQSSGLSLTSFFNSLGFWRSVSAMATAAVLVLAVVVQNRNDTTSLANNYVATLSDEQSQAVAVVSSDVKAKQIVLRFVKSPFHDLPQDKSLELWSIAKNGKIRSLGLLAADAKAGVLRISLPTEVQVDTPDLLAISLEPKGGSGNPEKPSGPILFKGNWLKLT</sequence>
<accession>A0ABY9RJG8</accession>
<dbReference type="PANTHER" id="PTHR37461:SF1">
    <property type="entry name" value="ANTI-SIGMA-K FACTOR RSKA"/>
    <property type="match status" value="1"/>
</dbReference>
<dbReference type="PANTHER" id="PTHR37461">
    <property type="entry name" value="ANTI-SIGMA-K FACTOR RSKA"/>
    <property type="match status" value="1"/>
</dbReference>
<dbReference type="InterPro" id="IPR018764">
    <property type="entry name" value="RskA_C"/>
</dbReference>
<feature type="domain" description="Anti-sigma K factor RskA C-terminal" evidence="1">
    <location>
        <begin position="101"/>
        <end position="230"/>
    </location>
</feature>
<gene>
    <name evidence="2" type="ORF">RF679_16415</name>
</gene>
<dbReference type="InterPro" id="IPR051474">
    <property type="entry name" value="Anti-sigma-K/W_factor"/>
</dbReference>
<organism evidence="2 3">
    <name type="scientific">Undibacterium cyanobacteriorum</name>
    <dbReference type="NCBI Taxonomy" id="3073561"/>
    <lineage>
        <taxon>Bacteria</taxon>
        <taxon>Pseudomonadati</taxon>
        <taxon>Pseudomonadota</taxon>
        <taxon>Betaproteobacteria</taxon>
        <taxon>Burkholderiales</taxon>
        <taxon>Oxalobacteraceae</taxon>
        <taxon>Undibacterium</taxon>
    </lineage>
</organism>
<dbReference type="Proteomes" id="UP001181355">
    <property type="component" value="Chromosome"/>
</dbReference>
<evidence type="ECO:0000259" key="1">
    <source>
        <dbReference type="Pfam" id="PF10099"/>
    </source>
</evidence>
<dbReference type="EMBL" id="CP133720">
    <property type="protein sequence ID" value="WMW80216.1"/>
    <property type="molecule type" value="Genomic_DNA"/>
</dbReference>
<reference evidence="2" key="1">
    <citation type="submission" date="2023-09" db="EMBL/GenBank/DDBJ databases">
        <title>Undibacterium sp. 20NA77.5 isolated from freshwater.</title>
        <authorList>
            <person name="Le V."/>
            <person name="Ko S.-R."/>
            <person name="Ahn C.-Y."/>
            <person name="Oh H.-M."/>
        </authorList>
    </citation>
    <scope>NUCLEOTIDE SEQUENCE</scope>
    <source>
        <strain evidence="2">20NA77.5</strain>
    </source>
</reference>
<dbReference type="Pfam" id="PF10099">
    <property type="entry name" value="RskA_C"/>
    <property type="match status" value="1"/>
</dbReference>
<evidence type="ECO:0000313" key="3">
    <source>
        <dbReference type="Proteomes" id="UP001181355"/>
    </source>
</evidence>
<keyword evidence="3" id="KW-1185">Reference proteome</keyword>
<proteinExistence type="predicted"/>
<evidence type="ECO:0000313" key="2">
    <source>
        <dbReference type="EMBL" id="WMW80216.1"/>
    </source>
</evidence>